<dbReference type="AlphaFoldDB" id="A0A143BMT4"/>
<keyword evidence="2" id="KW-1185">Reference proteome</keyword>
<evidence type="ECO:0008006" key="3">
    <source>
        <dbReference type="Google" id="ProtNLM"/>
    </source>
</evidence>
<protein>
    <recommendedName>
        <fullName evidence="3">DUF2268 domain-containing protein</fullName>
    </recommendedName>
</protein>
<dbReference type="OrthoDB" id="9775535at2"/>
<sequence>MLINLVPDFLAVLEAEDRFAAYLEYFERHRELLTAYWDNYVLEPSGPHFEEVVRATVAADRTDLLTLLATTDLVTLARQTEDKVRMLLDVDVPYDIVLMVGVGAANAGELVVNGRGIAFVCLEHFTGVTNPDTQALGLDPELIPLWLAHEITHVIRYTSPASRSSMRALVQDAGGYYSYWETGRQATLRELLMNEGLAVQVSRAISPGHAAWEYFGFARRQYARIREIEPILSRAAGQHLDRAGLGLRLRYLSGGMSDEARTVDRTVLPERAGYFLGARQVEAAIAARGFAWSVRASAEELAFAAEPYVERPRLTVVS</sequence>
<name>A0A143BMT4_9BACT</name>
<dbReference type="EMBL" id="CP011454">
    <property type="protein sequence ID" value="AMW06419.1"/>
    <property type="molecule type" value="Genomic_DNA"/>
</dbReference>
<dbReference type="RefSeq" id="WP_026848925.1">
    <property type="nucleotide sequence ID" value="NZ_CP011454.1"/>
</dbReference>
<evidence type="ECO:0000313" key="1">
    <source>
        <dbReference type="EMBL" id="AMW06419.1"/>
    </source>
</evidence>
<reference evidence="1 2" key="2">
    <citation type="journal article" date="2016" name="Environ. Microbiol. Rep.">
        <title>Metagenomic evidence for the presence of phototrophic Gemmatimonadetes bacteria in diverse environments.</title>
        <authorList>
            <person name="Zeng Y."/>
            <person name="Baumbach J."/>
            <person name="Barbosa E.G."/>
            <person name="Azevedo V."/>
            <person name="Zhang C."/>
            <person name="Koblizek M."/>
        </authorList>
    </citation>
    <scope>NUCLEOTIDE SEQUENCE [LARGE SCALE GENOMIC DNA]</scope>
    <source>
        <strain evidence="1 2">AP64</strain>
    </source>
</reference>
<dbReference type="eggNOG" id="COG5504">
    <property type="taxonomic scope" value="Bacteria"/>
</dbReference>
<gene>
    <name evidence="1" type="ORF">GEMMAAP_19795</name>
</gene>
<organism evidence="1 2">
    <name type="scientific">Gemmatimonas phototrophica</name>
    <dbReference type="NCBI Taxonomy" id="1379270"/>
    <lineage>
        <taxon>Bacteria</taxon>
        <taxon>Pseudomonadati</taxon>
        <taxon>Gemmatimonadota</taxon>
        <taxon>Gemmatimonadia</taxon>
        <taxon>Gemmatimonadales</taxon>
        <taxon>Gemmatimonadaceae</taxon>
        <taxon>Gemmatimonas</taxon>
    </lineage>
</organism>
<proteinExistence type="predicted"/>
<dbReference type="KEGG" id="gph:GEMMAAP_19795"/>
<dbReference type="Proteomes" id="UP000076404">
    <property type="component" value="Chromosome"/>
</dbReference>
<evidence type="ECO:0000313" key="2">
    <source>
        <dbReference type="Proteomes" id="UP000076404"/>
    </source>
</evidence>
<accession>A0A143BMT4</accession>
<reference evidence="1 2" key="1">
    <citation type="journal article" date="2014" name="Proc. Natl. Acad. Sci. U.S.A.">
        <title>Functional type 2 photosynthetic reaction centers found in the rare bacterial phylum Gemmatimonadetes.</title>
        <authorList>
            <person name="Zeng Y."/>
            <person name="Feng F."/>
            <person name="Medova H."/>
            <person name="Dean J."/>
            <person name="Koblizek M."/>
        </authorList>
    </citation>
    <scope>NUCLEOTIDE SEQUENCE [LARGE SCALE GENOMIC DNA]</scope>
    <source>
        <strain evidence="1 2">AP64</strain>
    </source>
</reference>